<dbReference type="Proteomes" id="UP000003477">
    <property type="component" value="Unassembled WGS sequence"/>
</dbReference>
<proteinExistence type="predicted"/>
<dbReference type="EMBL" id="AESD01000019">
    <property type="protein sequence ID" value="EHJ15224.1"/>
    <property type="molecule type" value="Genomic_DNA"/>
</dbReference>
<dbReference type="PATRIC" id="fig|423471.3.peg.113"/>
<reference evidence="2 3" key="1">
    <citation type="journal article" date="2011" name="Front. Microbiol.">
        <title>Two Strains of Crocosphaera watsonii with Highly Conserved Genomes are Distinguished by Strain-Specific Features.</title>
        <authorList>
            <person name="Bench S.R."/>
            <person name="Ilikchyan I.N."/>
            <person name="Tripp H.J."/>
            <person name="Zehr J.P."/>
        </authorList>
    </citation>
    <scope>NUCLEOTIDE SEQUENCE [LARGE SCALE GENOMIC DNA]</scope>
    <source>
        <strain evidence="2 3">WH 0003</strain>
    </source>
</reference>
<evidence type="ECO:0000259" key="1">
    <source>
        <dbReference type="Pfam" id="PF13625"/>
    </source>
</evidence>
<sequence>MSYSQKNTDTLATITEALSQQTVDRLKQLLPHLSTSEKPTRKAEIIALIEQHLQGKKLQSLWQQLDSLQQAAVAEVVHSLDSQFDAGRFLAKYGALPNFGSRSSYGTQQTTSPLGLFLYGDIMPLELKQRLQKLVPPPISMKLKSSKDIPPTIEQRWQEFNYDTRKRIQRVQQIPLEQGLRERSAPQELLAVLRLIDAGKVSVSEKTRLPSAATLKALTPLLEGSDYYTDIQKKDNPPAYQEIGSLRAFGWAMLVQAGGLAELSGKKLKMTKAGQKALTAAPEQTLKTLWKKWLKTKILDEFRRINAIKGQTGKGQRSMTAVGGRREAIAGALGDCPVNQWVEVDEFFRYMQGSDYEFEITRNPWNLYLCDPQYGSLGYEGFHDWSMLQGRYVLCLLFEYAATLGMVDVAYISPVGARDDYDDNWGVDDLEFLSRYDGLLYFRLTPLGAYCLNLEADYTPAPLEIRPVLRVLPNREIVAVSDSLTAADVLALEIYAQKVSDAVWRLDLTTLLKAVAEGRSVEELAEFLKARSSEPLPQTVEQFLADMQSRSGSLKDVGTGRIIQCSDPALAALIANDSRTKKYCFLAGESRLVVPVASETKFRNALQKLGYSLPKLS</sequence>
<name>G5IXW9_CROWT</name>
<feature type="domain" description="Helicase XPB/Ssl2 N-terminal" evidence="1">
    <location>
        <begin position="502"/>
        <end position="583"/>
    </location>
</feature>
<accession>G5IXW9</accession>
<comment type="caution">
    <text evidence="2">The sequence shown here is derived from an EMBL/GenBank/DDBJ whole genome shotgun (WGS) entry which is preliminary data.</text>
</comment>
<dbReference type="Pfam" id="PF13625">
    <property type="entry name" value="Helicase_C_3"/>
    <property type="match status" value="1"/>
</dbReference>
<protein>
    <recommendedName>
        <fullName evidence="1">Helicase XPB/Ssl2 N-terminal domain-containing protein</fullName>
    </recommendedName>
</protein>
<evidence type="ECO:0000313" key="2">
    <source>
        <dbReference type="EMBL" id="EHJ15224.1"/>
    </source>
</evidence>
<dbReference type="AlphaFoldDB" id="G5IXW9"/>
<dbReference type="InterPro" id="IPR032830">
    <property type="entry name" value="XPB/Ssl2_N"/>
</dbReference>
<gene>
    <name evidence="2" type="ORF">CWATWH0003_0124</name>
</gene>
<evidence type="ECO:0000313" key="3">
    <source>
        <dbReference type="Proteomes" id="UP000003477"/>
    </source>
</evidence>
<organism evidence="2 3">
    <name type="scientific">Crocosphaera watsonii WH 0003</name>
    <dbReference type="NCBI Taxonomy" id="423471"/>
    <lineage>
        <taxon>Bacteria</taxon>
        <taxon>Bacillati</taxon>
        <taxon>Cyanobacteriota</taxon>
        <taxon>Cyanophyceae</taxon>
        <taxon>Oscillatoriophycideae</taxon>
        <taxon>Chroococcales</taxon>
        <taxon>Aphanothecaceae</taxon>
        <taxon>Crocosphaera</taxon>
    </lineage>
</organism>